<dbReference type="SMART" id="SM00091">
    <property type="entry name" value="PAS"/>
    <property type="match status" value="2"/>
</dbReference>
<dbReference type="PROSITE" id="PS50112">
    <property type="entry name" value="PAS"/>
    <property type="match status" value="1"/>
</dbReference>
<evidence type="ECO:0000259" key="2">
    <source>
        <dbReference type="PROSITE" id="PS50113"/>
    </source>
</evidence>
<dbReference type="InterPro" id="IPR043128">
    <property type="entry name" value="Rev_trsase/Diguanyl_cyclase"/>
</dbReference>
<dbReference type="Pfam" id="PF13426">
    <property type="entry name" value="PAS_9"/>
    <property type="match status" value="1"/>
</dbReference>
<dbReference type="Gene3D" id="3.30.70.270">
    <property type="match status" value="1"/>
</dbReference>
<dbReference type="PROSITE" id="PS50113">
    <property type="entry name" value="PAC"/>
    <property type="match status" value="2"/>
</dbReference>
<dbReference type="InterPro" id="IPR035965">
    <property type="entry name" value="PAS-like_dom_sf"/>
</dbReference>
<dbReference type="InterPro" id="IPR029787">
    <property type="entry name" value="Nucleotide_cyclase"/>
</dbReference>
<evidence type="ECO:0000259" key="1">
    <source>
        <dbReference type="PROSITE" id="PS50112"/>
    </source>
</evidence>
<reference evidence="5 6" key="1">
    <citation type="submission" date="2019-11" db="EMBL/GenBank/DDBJ databases">
        <title>Type strains purchased from KCTC, JCM and DSMZ.</title>
        <authorList>
            <person name="Lu H."/>
        </authorList>
    </citation>
    <scope>NUCLEOTIDE SEQUENCE [LARGE SCALE GENOMIC DNA]</scope>
    <source>
        <strain evidence="5 6">KCTC 42409</strain>
    </source>
</reference>
<evidence type="ECO:0000259" key="3">
    <source>
        <dbReference type="PROSITE" id="PS50883"/>
    </source>
</evidence>
<dbReference type="Pfam" id="PF00990">
    <property type="entry name" value="GGDEF"/>
    <property type="match status" value="1"/>
</dbReference>
<dbReference type="InterPro" id="IPR001610">
    <property type="entry name" value="PAC"/>
</dbReference>
<feature type="domain" description="PAS" evidence="1">
    <location>
        <begin position="136"/>
        <end position="184"/>
    </location>
</feature>
<dbReference type="Pfam" id="PF00563">
    <property type="entry name" value="EAL"/>
    <property type="match status" value="1"/>
</dbReference>
<keyword evidence="6" id="KW-1185">Reference proteome</keyword>
<dbReference type="NCBIfam" id="TIGR00254">
    <property type="entry name" value="GGDEF"/>
    <property type="match status" value="1"/>
</dbReference>
<feature type="domain" description="EAL" evidence="3">
    <location>
        <begin position="435"/>
        <end position="677"/>
    </location>
</feature>
<dbReference type="SMART" id="SM00086">
    <property type="entry name" value="PAC"/>
    <property type="match status" value="2"/>
</dbReference>
<dbReference type="OrthoDB" id="9813903at2"/>
<dbReference type="Pfam" id="PF08448">
    <property type="entry name" value="PAS_4"/>
    <property type="match status" value="1"/>
</dbReference>
<dbReference type="CDD" id="cd01949">
    <property type="entry name" value="GGDEF"/>
    <property type="match status" value="1"/>
</dbReference>
<dbReference type="Gene3D" id="3.30.450.20">
    <property type="entry name" value="PAS domain"/>
    <property type="match status" value="2"/>
</dbReference>
<dbReference type="SMART" id="SM00052">
    <property type="entry name" value="EAL"/>
    <property type="match status" value="1"/>
</dbReference>
<dbReference type="EMBL" id="WNLA01000001">
    <property type="protein sequence ID" value="MTW00848.1"/>
    <property type="molecule type" value="Genomic_DNA"/>
</dbReference>
<dbReference type="NCBIfam" id="TIGR00229">
    <property type="entry name" value="sensory_box"/>
    <property type="match status" value="2"/>
</dbReference>
<feature type="domain" description="GGDEF" evidence="4">
    <location>
        <begin position="293"/>
        <end position="426"/>
    </location>
</feature>
<dbReference type="InterPro" id="IPR035919">
    <property type="entry name" value="EAL_sf"/>
</dbReference>
<evidence type="ECO:0000313" key="6">
    <source>
        <dbReference type="Proteomes" id="UP000484015"/>
    </source>
</evidence>
<evidence type="ECO:0000259" key="4">
    <source>
        <dbReference type="PROSITE" id="PS50887"/>
    </source>
</evidence>
<dbReference type="InterPro" id="IPR013656">
    <property type="entry name" value="PAS_4"/>
</dbReference>
<dbReference type="InterPro" id="IPR000014">
    <property type="entry name" value="PAS"/>
</dbReference>
<dbReference type="PANTHER" id="PTHR44757">
    <property type="entry name" value="DIGUANYLATE CYCLASE DGCP"/>
    <property type="match status" value="1"/>
</dbReference>
<dbReference type="SUPFAM" id="SSF141868">
    <property type="entry name" value="EAL domain-like"/>
    <property type="match status" value="1"/>
</dbReference>
<dbReference type="SUPFAM" id="SSF55785">
    <property type="entry name" value="PYP-like sensor domain (PAS domain)"/>
    <property type="match status" value="2"/>
</dbReference>
<dbReference type="GO" id="GO:0003824">
    <property type="term" value="F:catalytic activity"/>
    <property type="evidence" value="ECO:0007669"/>
    <property type="project" value="UniProtKB-ARBA"/>
</dbReference>
<evidence type="ECO:0000313" key="5">
    <source>
        <dbReference type="EMBL" id="MTW00848.1"/>
    </source>
</evidence>
<feature type="domain" description="PAC" evidence="2">
    <location>
        <begin position="209"/>
        <end position="261"/>
    </location>
</feature>
<dbReference type="AlphaFoldDB" id="A0A6L6PV28"/>
<protein>
    <submittedName>
        <fullName evidence="5">EAL domain-containing protein</fullName>
    </submittedName>
</protein>
<dbReference type="Proteomes" id="UP000484015">
    <property type="component" value="Unassembled WGS sequence"/>
</dbReference>
<dbReference type="CDD" id="cd01948">
    <property type="entry name" value="EAL"/>
    <property type="match status" value="1"/>
</dbReference>
<gene>
    <name evidence="5" type="ORF">GM668_01975</name>
</gene>
<dbReference type="InterPro" id="IPR052155">
    <property type="entry name" value="Biofilm_reg_signaling"/>
</dbReference>
<name>A0A6L6PV28_9BURK</name>
<accession>A0A6L6PV28</accession>
<dbReference type="SUPFAM" id="SSF55073">
    <property type="entry name" value="Nucleotide cyclase"/>
    <property type="match status" value="1"/>
</dbReference>
<dbReference type="FunFam" id="3.30.70.270:FF:000001">
    <property type="entry name" value="Diguanylate cyclase domain protein"/>
    <property type="match status" value="1"/>
</dbReference>
<dbReference type="PROSITE" id="PS50883">
    <property type="entry name" value="EAL"/>
    <property type="match status" value="1"/>
</dbReference>
<dbReference type="Gene3D" id="3.20.20.450">
    <property type="entry name" value="EAL domain"/>
    <property type="match status" value="1"/>
</dbReference>
<dbReference type="PROSITE" id="PS50887">
    <property type="entry name" value="GGDEF"/>
    <property type="match status" value="1"/>
</dbReference>
<proteinExistence type="predicted"/>
<dbReference type="CDD" id="cd00130">
    <property type="entry name" value="PAS"/>
    <property type="match status" value="2"/>
</dbReference>
<dbReference type="SMART" id="SM00267">
    <property type="entry name" value="GGDEF"/>
    <property type="match status" value="1"/>
</dbReference>
<comment type="caution">
    <text evidence="5">The sequence shown here is derived from an EMBL/GenBank/DDBJ whole genome shotgun (WGS) entry which is preliminary data.</text>
</comment>
<organism evidence="5 6">
    <name type="scientific">Pseudoduganella ginsengisoli</name>
    <dbReference type="NCBI Taxonomy" id="1462440"/>
    <lineage>
        <taxon>Bacteria</taxon>
        <taxon>Pseudomonadati</taxon>
        <taxon>Pseudomonadota</taxon>
        <taxon>Betaproteobacteria</taxon>
        <taxon>Burkholderiales</taxon>
        <taxon>Oxalobacteraceae</taxon>
        <taxon>Telluria group</taxon>
        <taxon>Pseudoduganella</taxon>
    </lineage>
</organism>
<dbReference type="InterPro" id="IPR000160">
    <property type="entry name" value="GGDEF_dom"/>
</dbReference>
<feature type="domain" description="PAC" evidence="2">
    <location>
        <begin position="88"/>
        <end position="139"/>
    </location>
</feature>
<sequence length="677" mass="74205">MPSNSPVQDALELISHLVGAMELTPLVAVHCIDDGRTVRFWNDSCGLLYGINGASALGKPLSGLFTFDDQDGHDAVLEQVWTSGQPSVATDWRVRTGDGRELWVYSMMFPVRHGDAVRQVFCMDVDVTARKQLELQLQLSSQVFEYSRDAIVLMNPQRRIVAVNRAFAQVTGYTEQQMLGEDFISAQTGFDDPVLCHQMWRQVDQDGHWQGEVASRRADGDPFPGWLALTAIRDAQGKAANYMGILSDISDRKKSEEQTRHMAEHDFLTDLPNRVLFLDRLSLALMAARRHQSMLAILYIDLDHFKQVNDTLGHHAGDALLKEVALRLVRCVRSADTVSRYGGDEFLVLLADVGGSDQAAHVAGSILQALAQPCTVDGHVLPIAASIGISMYPTDGGNIDDLIARADAAMYHAKNSGRNSFQFFNPHMHAQASERAGLEQRLRTALDAGEFTLHYLPEIDVRSGRPVVMEALLRWRDPARGVQAPEQFLAAAEAAGLMPAITQWVLRAACGAAQRWRAAGQEWVVAVNVSAVQFAQLPHVVEQALAATGLPAEGLELELTEELLMKCPDAQAVLQALHGQGVRLAIDDFGTGYSRLGLLKDYPVGKLKIDRSFTGAQDDAVISATIAVARSLQMQVAAEGVETTAQLELLRQHGCDLYQGLLAEQHIKGSKLAQLLR</sequence>
<dbReference type="InterPro" id="IPR000700">
    <property type="entry name" value="PAS-assoc_C"/>
</dbReference>
<dbReference type="PANTHER" id="PTHR44757:SF2">
    <property type="entry name" value="BIOFILM ARCHITECTURE MAINTENANCE PROTEIN MBAA"/>
    <property type="match status" value="1"/>
</dbReference>
<dbReference type="InterPro" id="IPR001633">
    <property type="entry name" value="EAL_dom"/>
</dbReference>